<keyword evidence="2" id="KW-0812">Transmembrane</keyword>
<dbReference type="Proteomes" id="UP000628463">
    <property type="component" value="Unassembled WGS sequence"/>
</dbReference>
<dbReference type="RefSeq" id="WP_021865647.1">
    <property type="nucleotide sequence ID" value="NZ_JACOPD010000001.1"/>
</dbReference>
<keyword evidence="2" id="KW-0472">Membrane</keyword>
<feature type="transmembrane region" description="Helical" evidence="2">
    <location>
        <begin position="73"/>
        <end position="97"/>
    </location>
</feature>
<evidence type="ECO:0000313" key="3">
    <source>
        <dbReference type="EMBL" id="MBC5679714.1"/>
    </source>
</evidence>
<protein>
    <submittedName>
        <fullName evidence="3">YesL family protein</fullName>
    </submittedName>
</protein>
<feature type="region of interest" description="Disordered" evidence="1">
    <location>
        <begin position="214"/>
        <end position="233"/>
    </location>
</feature>
<keyword evidence="4" id="KW-1185">Reference proteome</keyword>
<name>A0ABR7FX13_9FIRM</name>
<sequence length="233" mass="26133">MFSIEGKFFKALTKAGDFLILGFLGFVFSIPVITMGASITAMFYVGMKLVRDEEGYVFKGFIKSFKQNFKQGFLIELIIGVVAALLIADIRICYMWAKADGGVPIRLLMFAAIGLLLVLSAVALYAFPMLSKFENTVIGILKNALLLCMHHLPQTLIMLFITYGLIVFSINYFTAFIVTIPLILYIDSYVLSRIFLIYVKKSQEENAVKQALEDIENGHQQESSESSESDEEK</sequence>
<comment type="caution">
    <text evidence="3">The sequence shown here is derived from an EMBL/GenBank/DDBJ whole genome shotgun (WGS) entry which is preliminary data.</text>
</comment>
<evidence type="ECO:0000313" key="4">
    <source>
        <dbReference type="Proteomes" id="UP000628463"/>
    </source>
</evidence>
<reference evidence="3 4" key="1">
    <citation type="submission" date="2020-08" db="EMBL/GenBank/DDBJ databases">
        <title>Genome public.</title>
        <authorList>
            <person name="Liu C."/>
            <person name="Sun Q."/>
        </authorList>
    </citation>
    <scope>NUCLEOTIDE SEQUENCE [LARGE SCALE GENOMIC DNA]</scope>
    <source>
        <strain evidence="3 4">NSJ-43</strain>
    </source>
</reference>
<feature type="transmembrane region" description="Helical" evidence="2">
    <location>
        <begin position="172"/>
        <end position="191"/>
    </location>
</feature>
<dbReference type="InterPro" id="IPR006938">
    <property type="entry name" value="DUF624"/>
</dbReference>
<dbReference type="EMBL" id="JACOPD010000001">
    <property type="protein sequence ID" value="MBC5679714.1"/>
    <property type="molecule type" value="Genomic_DNA"/>
</dbReference>
<accession>A0ABR7FX13</accession>
<proteinExistence type="predicted"/>
<evidence type="ECO:0000256" key="1">
    <source>
        <dbReference type="SAM" id="MobiDB-lite"/>
    </source>
</evidence>
<keyword evidence="2" id="KW-1133">Transmembrane helix</keyword>
<gene>
    <name evidence="3" type="ORF">H8S01_01885</name>
</gene>
<feature type="transmembrane region" description="Helical" evidence="2">
    <location>
        <begin position="20"/>
        <end position="45"/>
    </location>
</feature>
<dbReference type="Pfam" id="PF04854">
    <property type="entry name" value="DUF624"/>
    <property type="match status" value="1"/>
</dbReference>
<organism evidence="3 4">
    <name type="scientific">Lachnospira hominis</name>
    <name type="common">ex Liu et al. 2021</name>
    <dbReference type="NCBI Taxonomy" id="2763051"/>
    <lineage>
        <taxon>Bacteria</taxon>
        <taxon>Bacillati</taxon>
        <taxon>Bacillota</taxon>
        <taxon>Clostridia</taxon>
        <taxon>Lachnospirales</taxon>
        <taxon>Lachnospiraceae</taxon>
        <taxon>Lachnospira</taxon>
    </lineage>
</organism>
<feature type="transmembrane region" description="Helical" evidence="2">
    <location>
        <begin position="103"/>
        <end position="127"/>
    </location>
</feature>
<evidence type="ECO:0000256" key="2">
    <source>
        <dbReference type="SAM" id="Phobius"/>
    </source>
</evidence>